<keyword evidence="2" id="KW-0812">Transmembrane</keyword>
<evidence type="ECO:0000256" key="2">
    <source>
        <dbReference type="SAM" id="Phobius"/>
    </source>
</evidence>
<name>A0A9P6PM63_9FUNG</name>
<keyword evidence="2" id="KW-1133">Transmembrane helix</keyword>
<protein>
    <recommendedName>
        <fullName evidence="5">Ion transport domain-containing protein</fullName>
    </recommendedName>
</protein>
<keyword evidence="4" id="KW-1185">Reference proteome</keyword>
<comment type="caution">
    <text evidence="3">The sequence shown here is derived from an EMBL/GenBank/DDBJ whole genome shotgun (WGS) entry which is preliminary data.</text>
</comment>
<dbReference type="Proteomes" id="UP000726737">
    <property type="component" value="Unassembled WGS sequence"/>
</dbReference>
<evidence type="ECO:0000313" key="4">
    <source>
        <dbReference type="Proteomes" id="UP000726737"/>
    </source>
</evidence>
<feature type="transmembrane region" description="Helical" evidence="2">
    <location>
        <begin position="1151"/>
        <end position="1169"/>
    </location>
</feature>
<evidence type="ECO:0008006" key="5">
    <source>
        <dbReference type="Google" id="ProtNLM"/>
    </source>
</evidence>
<feature type="region of interest" description="Disordered" evidence="1">
    <location>
        <begin position="20"/>
        <end position="41"/>
    </location>
</feature>
<dbReference type="OrthoDB" id="2425034at2759"/>
<accession>A0A9P6PM63</accession>
<dbReference type="EMBL" id="JAAAJA010000923">
    <property type="protein sequence ID" value="KAG0248792.1"/>
    <property type="molecule type" value="Genomic_DNA"/>
</dbReference>
<organism evidence="3 4">
    <name type="scientific">Mortierella polycephala</name>
    <dbReference type="NCBI Taxonomy" id="41804"/>
    <lineage>
        <taxon>Eukaryota</taxon>
        <taxon>Fungi</taxon>
        <taxon>Fungi incertae sedis</taxon>
        <taxon>Mucoromycota</taxon>
        <taxon>Mortierellomycotina</taxon>
        <taxon>Mortierellomycetes</taxon>
        <taxon>Mortierellales</taxon>
        <taxon>Mortierellaceae</taxon>
        <taxon>Mortierella</taxon>
    </lineage>
</organism>
<keyword evidence="2" id="KW-0472">Membrane</keyword>
<proteinExistence type="predicted"/>
<evidence type="ECO:0000256" key="1">
    <source>
        <dbReference type="SAM" id="MobiDB-lite"/>
    </source>
</evidence>
<sequence length="1282" mass="144976">MGIFQHSSASTAHCTINVPIDSGASSSTDIDRPQDTISQNGVQMDSDQRNAVTMNTAVVYAATDNNAISDSEDDNGSVARIPVRVDNLISSSDDETRWYFYANPDSPYITFLGLEGKNAMQPDYLCSKSYHPSVRIDATKPSDIMWHMDMDDYNPGLYNIILGISTRDLIVDNIKFLRFVVIPNSRLKLMCKPESSLSQWKLNIQVERARISSLSIRMVLSNYSLAGSGDLNAGFLDLHFIELRASPIEGIVGDSSLTVHQPFVWSVDLRQKHHDLADLDPEEGAMRLIHHAISGDGNYVATLASTTKRVILDLWDVTAIHTITRALTSGAGKGKQSDPASILPRRCATTSFAMERIEAVFHWDAMVSVSWDGTQVALVDTAAVSDFRKQQWRVPSQFAIYNYSGGCRSSSRPLDLQPSRNFQHCVSLQNLFAYGRFHIPATENQDVQDEVFVACDGQSILVYKVFGKWTQLHTISLFEAAPNSNHSGCYHACRLAQSLQGRYLVWVSDDKDVASVWDITDGLLVSSVSTLTQSQQSSHGNSMLISAATFSSDSSVMAIAVEGAIMTYKTLTGDFLGYWPVSVDYPDIVNLQFLRDDTQILIGCSEPYENRLLESMAFILDAITFAPIDAFTTQGPYTYIPQPHSHNPYFYTIHGSLFELIQIQDYVLKSYSQPRVPCIDPREDEPTPLRDRLAETTALSGLHFKVEMHVGHSERNNSVFLTATDENGASQEYVIIPPSKFGELGSRAEHATFLNGGSRLLVSGWMLNMVWSLPATLEGDVNLLLVWVLATPELNGPTLEPQDLLRISDTRQAFFGSTLSAFEIGILLLIPLFKKADGFETFQQTVLRYLSSYLDDLEPDNPSKCVMGILIDFWRKEDDAAIEGLMSALLDHRCNRWVPKRETILQYNPVKVIVQEARAKPQAMVLAMIFINYCVARFRTSQDTQYLYPIMDCFDDLVDLRRRHSNLALSILRRIAFVPYMSRSFVLKNHIICHPPEFRWQFWKPVSRHLMDYKNPVLQLSSRPRDNLVDDGFTQDFFEARFEFLWTAMNGPTLGTRPNSQRRQEPISKIRVLAYVILSKFKLGVTKTVKCHDFSLEMLDNPMIAAMVEYKWSVYNAIDLAVFVLPMAGSINQMLIHFKTITGRTSQDGHAEFFSFSILLIGLHFGGRYDSIDADFESGNWAFLTMMILFFFFTVILMLNVLIALINVAFNDGDTTWRQEWLKNRLWFIEHAENLSLEIPGFREAYEWFPDKIYYTASAKEVEDYKARFGLRKDDEKSVKDK</sequence>
<feature type="transmembrane region" description="Helical" evidence="2">
    <location>
        <begin position="1112"/>
        <end position="1131"/>
    </location>
</feature>
<dbReference type="SUPFAM" id="SSF82171">
    <property type="entry name" value="DPP6 N-terminal domain-like"/>
    <property type="match status" value="1"/>
</dbReference>
<feature type="transmembrane region" description="Helical" evidence="2">
    <location>
        <begin position="1181"/>
        <end position="1210"/>
    </location>
</feature>
<evidence type="ECO:0000313" key="3">
    <source>
        <dbReference type="EMBL" id="KAG0248792.1"/>
    </source>
</evidence>
<gene>
    <name evidence="3" type="ORF">BG011_009916</name>
</gene>
<reference evidence="3" key="1">
    <citation type="journal article" date="2020" name="Fungal Divers.">
        <title>Resolving the Mortierellaceae phylogeny through synthesis of multi-gene phylogenetics and phylogenomics.</title>
        <authorList>
            <person name="Vandepol N."/>
            <person name="Liber J."/>
            <person name="Desiro A."/>
            <person name="Na H."/>
            <person name="Kennedy M."/>
            <person name="Barry K."/>
            <person name="Grigoriev I.V."/>
            <person name="Miller A.N."/>
            <person name="O'Donnell K."/>
            <person name="Stajich J.E."/>
            <person name="Bonito G."/>
        </authorList>
    </citation>
    <scope>NUCLEOTIDE SEQUENCE</scope>
    <source>
        <strain evidence="3">KOD948</strain>
    </source>
</reference>